<dbReference type="InterPro" id="IPR002502">
    <property type="entry name" value="Amidase_domain"/>
</dbReference>
<evidence type="ECO:0000313" key="6">
    <source>
        <dbReference type="EMBL" id="RZT01108.1"/>
    </source>
</evidence>
<dbReference type="EMBL" id="SGXF01000002">
    <property type="protein sequence ID" value="RZT01108.1"/>
    <property type="molecule type" value="Genomic_DNA"/>
</dbReference>
<dbReference type="GO" id="GO:0009253">
    <property type="term" value="P:peptidoglycan catabolic process"/>
    <property type="evidence" value="ECO:0007669"/>
    <property type="project" value="InterPro"/>
</dbReference>
<dbReference type="Proteomes" id="UP000292927">
    <property type="component" value="Unassembled WGS sequence"/>
</dbReference>
<dbReference type="CDD" id="cd06583">
    <property type="entry name" value="PGRP"/>
    <property type="match status" value="1"/>
</dbReference>
<comment type="caution">
    <text evidence="6">The sequence shown here is derived from an EMBL/GenBank/DDBJ whole genome shotgun (WGS) entry which is preliminary data.</text>
</comment>
<keyword evidence="3" id="KW-0378">Hydrolase</keyword>
<dbReference type="Gene3D" id="3.40.80.10">
    <property type="entry name" value="Peptidoglycan recognition protein-like"/>
    <property type="match status" value="1"/>
</dbReference>
<dbReference type="InterPro" id="IPR051206">
    <property type="entry name" value="NAMLAA_amidase_2"/>
</dbReference>
<evidence type="ECO:0000313" key="7">
    <source>
        <dbReference type="Proteomes" id="UP000292927"/>
    </source>
</evidence>
<dbReference type="InterPro" id="IPR036505">
    <property type="entry name" value="Amidase/PGRP_sf"/>
</dbReference>
<evidence type="ECO:0000256" key="2">
    <source>
        <dbReference type="ARBA" id="ARBA00011901"/>
    </source>
</evidence>
<dbReference type="Gene3D" id="2.30.30.40">
    <property type="entry name" value="SH3 Domains"/>
    <property type="match status" value="1"/>
</dbReference>
<evidence type="ECO:0000256" key="1">
    <source>
        <dbReference type="ARBA" id="ARBA00001561"/>
    </source>
</evidence>
<dbReference type="Pfam" id="PF01510">
    <property type="entry name" value="Amidase_2"/>
    <property type="match status" value="1"/>
</dbReference>
<accession>A0A4Q7PLV6</accession>
<dbReference type="RefSeq" id="WP_243647541.1">
    <property type="nucleotide sequence ID" value="NZ_SGXF01000002.1"/>
</dbReference>
<dbReference type="PANTHER" id="PTHR30417:SF1">
    <property type="entry name" value="N-ACETYLMURAMOYL-L-ALANINE AMIDASE AMID"/>
    <property type="match status" value="1"/>
</dbReference>
<evidence type="ECO:0000259" key="5">
    <source>
        <dbReference type="SMART" id="SM00644"/>
    </source>
</evidence>
<comment type="catalytic activity">
    <reaction evidence="1">
        <text>Hydrolyzes the link between N-acetylmuramoyl residues and L-amino acid residues in certain cell-wall glycopeptides.</text>
        <dbReference type="EC" id="3.5.1.28"/>
    </reaction>
</comment>
<dbReference type="SMART" id="SM00644">
    <property type="entry name" value="Ami_2"/>
    <property type="match status" value="1"/>
</dbReference>
<dbReference type="AlphaFoldDB" id="A0A4Q7PLV6"/>
<dbReference type="SUPFAM" id="SSF55846">
    <property type="entry name" value="N-acetylmuramoyl-L-alanine amidase-like"/>
    <property type="match status" value="1"/>
</dbReference>
<proteinExistence type="predicted"/>
<feature type="domain" description="N-acetylmuramoyl-L-alanine amidase" evidence="5">
    <location>
        <begin position="15"/>
        <end position="159"/>
    </location>
</feature>
<protein>
    <recommendedName>
        <fullName evidence="2">N-acetylmuramoyl-L-alanine amidase</fullName>
        <ecNumber evidence="2">3.5.1.28</ecNumber>
    </recommendedName>
</protein>
<name>A0A4Q7PLV6_9FIRM</name>
<dbReference type="GO" id="GO:0008745">
    <property type="term" value="F:N-acetylmuramoyl-L-alanine amidase activity"/>
    <property type="evidence" value="ECO:0007669"/>
    <property type="project" value="UniProtKB-EC"/>
</dbReference>
<gene>
    <name evidence="6" type="ORF">EV209_1549</name>
</gene>
<reference evidence="6 7" key="1">
    <citation type="submission" date="2019-02" db="EMBL/GenBank/DDBJ databases">
        <title>Genomic Encyclopedia of Type Strains, Phase IV (KMG-IV): sequencing the most valuable type-strain genomes for metagenomic binning, comparative biology and taxonomic classification.</title>
        <authorList>
            <person name="Goeker M."/>
        </authorList>
    </citation>
    <scope>NUCLEOTIDE SEQUENCE [LARGE SCALE GENOMIC DNA]</scope>
    <source>
        <strain evidence="6 7">DSM 29486</strain>
    </source>
</reference>
<evidence type="ECO:0000256" key="3">
    <source>
        <dbReference type="ARBA" id="ARBA00022801"/>
    </source>
</evidence>
<dbReference type="PANTHER" id="PTHR30417">
    <property type="entry name" value="N-ACETYLMURAMOYL-L-ALANINE AMIDASE AMID"/>
    <property type="match status" value="1"/>
</dbReference>
<keyword evidence="4" id="KW-0961">Cell wall biogenesis/degradation</keyword>
<dbReference type="GO" id="GO:0071555">
    <property type="term" value="P:cell wall organization"/>
    <property type="evidence" value="ECO:0007669"/>
    <property type="project" value="UniProtKB-KW"/>
</dbReference>
<evidence type="ECO:0000256" key="4">
    <source>
        <dbReference type="ARBA" id="ARBA00023316"/>
    </source>
</evidence>
<sequence>MQINRSILCTNTCNMQPAGRTAKDIRYIVVHYVGALGDAKANCQYYASSSVGASAHYYVGFAGDIWQSVSDQNIAWHCGTYGTYYHPDCRNANSIGVEMCVRKKNASTLYASDTDWYFEKETIEAAAGLIRELMEQYGIETDHILRHYDVTHKICPAPFVHNPKAWEDFKTLLKTEDRSAKVNYVAAVESPDGILMLRTGPGTSYPSVGSAKTGTVVNVRREYPNGWRYCRYYDGGGKLWEGYMGGAYLKPCPDYPHMIVKSPDGILNMRKYPHPTGEFIIGLRNGYNVGVLQDAQNGWKLLLCGDSFGYADGAYLTEVGGYQSWTGKITGGNLRIRTEPVNGDIRYVLADGTLLEITGEIMGSDGYIWYQVKKDGNAIGCCRSDFVRKI</sequence>
<keyword evidence="7" id="KW-1185">Reference proteome</keyword>
<organism evidence="6 7">
    <name type="scientific">Cuneatibacter caecimuris</name>
    <dbReference type="NCBI Taxonomy" id="1796618"/>
    <lineage>
        <taxon>Bacteria</taxon>
        <taxon>Bacillati</taxon>
        <taxon>Bacillota</taxon>
        <taxon>Clostridia</taxon>
        <taxon>Lachnospirales</taxon>
        <taxon>Lachnospiraceae</taxon>
        <taxon>Cuneatibacter</taxon>
    </lineage>
</organism>
<dbReference type="GO" id="GO:0009254">
    <property type="term" value="P:peptidoglycan turnover"/>
    <property type="evidence" value="ECO:0007669"/>
    <property type="project" value="TreeGrafter"/>
</dbReference>
<dbReference type="EC" id="3.5.1.28" evidence="2"/>